<dbReference type="NCBIfam" id="TIGR02532">
    <property type="entry name" value="IV_pilin_GFxxxE"/>
    <property type="match status" value="1"/>
</dbReference>
<keyword evidence="1" id="KW-0812">Transmembrane</keyword>
<name>F0S3Y1_DESTD</name>
<dbReference type="InParanoid" id="F0S3Y1"/>
<organism evidence="2 3">
    <name type="scientific">Desulfurobacterium thermolithotrophum (strain DSM 11699 / BSA)</name>
    <dbReference type="NCBI Taxonomy" id="868864"/>
    <lineage>
        <taxon>Bacteria</taxon>
        <taxon>Pseudomonadati</taxon>
        <taxon>Aquificota</taxon>
        <taxon>Aquificia</taxon>
        <taxon>Desulfurobacteriales</taxon>
        <taxon>Desulfurobacteriaceae</taxon>
        <taxon>Desulfurobacterium</taxon>
    </lineage>
</organism>
<dbReference type="Pfam" id="PF07963">
    <property type="entry name" value="N_methyl"/>
    <property type="match status" value="1"/>
</dbReference>
<dbReference type="EMBL" id="CP002543">
    <property type="protein sequence ID" value="ADY73553.1"/>
    <property type="molecule type" value="Genomic_DNA"/>
</dbReference>
<evidence type="ECO:0008006" key="4">
    <source>
        <dbReference type="Google" id="ProtNLM"/>
    </source>
</evidence>
<evidence type="ECO:0000256" key="1">
    <source>
        <dbReference type="SAM" id="Phobius"/>
    </source>
</evidence>
<feature type="transmembrane region" description="Helical" evidence="1">
    <location>
        <begin position="6"/>
        <end position="28"/>
    </location>
</feature>
<dbReference type="Proteomes" id="UP000007102">
    <property type="component" value="Chromosome"/>
</dbReference>
<evidence type="ECO:0000313" key="2">
    <source>
        <dbReference type="EMBL" id="ADY73553.1"/>
    </source>
</evidence>
<reference evidence="2 3" key="1">
    <citation type="journal article" date="2011" name="Stand. Genomic Sci.">
        <title>Complete genome sequence of the thermophilic sulfur-reducer Desulfurobacterium thermolithotrophum type strain (BSA(T)) from a deep-sea hydrothermal vent.</title>
        <authorList>
            <person name="Goker M."/>
            <person name="Daligault H."/>
            <person name="Mwirichia R."/>
            <person name="Lapidus A."/>
            <person name="Lucas S."/>
            <person name="Deshpande S."/>
            <person name="Pagani I."/>
            <person name="Tapia R."/>
            <person name="Cheng J.F."/>
            <person name="Goodwin L."/>
            <person name="Pitluck S."/>
            <person name="Liolios K."/>
            <person name="Ivanova N."/>
            <person name="Mavromatis K."/>
            <person name="Mikhailova N."/>
            <person name="Pati A."/>
            <person name="Chen A."/>
            <person name="Palaniappan K."/>
            <person name="Han C."/>
            <person name="Land M."/>
            <person name="Hauser L."/>
            <person name="Pan C."/>
            <person name="Brambilla E.M."/>
            <person name="Rohde M."/>
            <person name="Spring S."/>
            <person name="Sikorski J."/>
            <person name="Wirth R."/>
            <person name="Detter J.C."/>
            <person name="Woyke T."/>
            <person name="Bristow J."/>
            <person name="Eisen J.A."/>
            <person name="Markowitz V."/>
            <person name="Hugenholtz P."/>
            <person name="Kyrpides N.C."/>
            <person name="Klenk H.P."/>
        </authorList>
    </citation>
    <scope>NUCLEOTIDE SEQUENCE [LARGE SCALE GENOMIC DNA]</scope>
    <source>
        <strain evidence="3">DSM 11699 / BSA</strain>
    </source>
</reference>
<keyword evidence="1" id="KW-1133">Transmembrane helix</keyword>
<dbReference type="KEGG" id="dte:Dester_0913"/>
<keyword evidence="3" id="KW-1185">Reference proteome</keyword>
<dbReference type="PROSITE" id="PS00409">
    <property type="entry name" value="PROKAR_NTER_METHYL"/>
    <property type="match status" value="1"/>
</dbReference>
<reference evidence="3" key="2">
    <citation type="submission" date="2011-02" db="EMBL/GenBank/DDBJ databases">
        <title>The complete genome of Desulfurobacterium thermolithotrophum DSM 11699.</title>
        <authorList>
            <consortium name="US DOE Joint Genome Institute (JGI-PGF)"/>
            <person name="Lucas S."/>
            <person name="Copeland A."/>
            <person name="Lapidus A."/>
            <person name="Bruce D."/>
            <person name="Goodwin L."/>
            <person name="Pitluck S."/>
            <person name="Kyrpides N."/>
            <person name="Mavromatis K."/>
            <person name="Pagani I."/>
            <person name="Ivanova N."/>
            <person name="Mikhailova N."/>
            <person name="Daligault H."/>
            <person name="Detter J.C."/>
            <person name="Tapia R."/>
            <person name="Han C."/>
            <person name="Land M."/>
            <person name="Hauser L."/>
            <person name="Markowitz V."/>
            <person name="Cheng J.-F."/>
            <person name="Hugenholtz P."/>
            <person name="Woyke T."/>
            <person name="Wu D."/>
            <person name="Spring S."/>
            <person name="Brambilla E."/>
            <person name="Klenk H.-P."/>
            <person name="Eisen J.A."/>
        </authorList>
    </citation>
    <scope>NUCLEOTIDE SEQUENCE [LARGE SCALE GENOMIC DNA]</scope>
    <source>
        <strain evidence="3">DSM 11699 / BSA</strain>
    </source>
</reference>
<accession>F0S3Y1</accession>
<keyword evidence="1" id="KW-0472">Membrane</keyword>
<dbReference type="InterPro" id="IPR012902">
    <property type="entry name" value="N_methyl_site"/>
</dbReference>
<dbReference type="STRING" id="868864.Dester_0913"/>
<dbReference type="eggNOG" id="ENOG50345NC">
    <property type="taxonomic scope" value="Bacteria"/>
</dbReference>
<sequence>MFKKGFTLLEVIIAVAIAGMAFSVFLILSGRIAETSVLSLKNTLSTIAAHNLLDETVYMGKSNRDTYILNYKIKAKQDFEELMGYRIVKVQAGTEDNEMMVELYEAR</sequence>
<protein>
    <recommendedName>
        <fullName evidence="4">General secretion pathway protein I</fullName>
    </recommendedName>
</protein>
<dbReference type="RefSeq" id="WP_013638506.1">
    <property type="nucleotide sequence ID" value="NC_015185.1"/>
</dbReference>
<dbReference type="AlphaFoldDB" id="F0S3Y1"/>
<gene>
    <name evidence="2" type="ordered locus">Dester_0913</name>
</gene>
<evidence type="ECO:0000313" key="3">
    <source>
        <dbReference type="Proteomes" id="UP000007102"/>
    </source>
</evidence>
<dbReference type="HOGENOM" id="CLU_174888_0_0_0"/>
<proteinExistence type="predicted"/>